<name>A0A7C8Z3W2_OPUST</name>
<dbReference type="Pfam" id="PF00646">
    <property type="entry name" value="F-box"/>
    <property type="match status" value="1"/>
</dbReference>
<dbReference type="AlphaFoldDB" id="A0A7C8Z3W2"/>
<dbReference type="PANTHER" id="PTHR31672:SF13">
    <property type="entry name" value="F-BOX PROTEIN CPR30-LIKE"/>
    <property type="match status" value="1"/>
</dbReference>
<dbReference type="SUPFAM" id="SSF81383">
    <property type="entry name" value="F-box domain"/>
    <property type="match status" value="1"/>
</dbReference>
<organism evidence="2">
    <name type="scientific">Opuntia streptacantha</name>
    <name type="common">Prickly pear cactus</name>
    <name type="synonym">Opuntia cardona</name>
    <dbReference type="NCBI Taxonomy" id="393608"/>
    <lineage>
        <taxon>Eukaryota</taxon>
        <taxon>Viridiplantae</taxon>
        <taxon>Streptophyta</taxon>
        <taxon>Embryophyta</taxon>
        <taxon>Tracheophyta</taxon>
        <taxon>Spermatophyta</taxon>
        <taxon>Magnoliopsida</taxon>
        <taxon>eudicotyledons</taxon>
        <taxon>Gunneridae</taxon>
        <taxon>Pentapetalae</taxon>
        <taxon>Caryophyllales</taxon>
        <taxon>Cactineae</taxon>
        <taxon>Cactaceae</taxon>
        <taxon>Opuntioideae</taxon>
        <taxon>Opuntia</taxon>
    </lineage>
</organism>
<proteinExistence type="predicted"/>
<reference evidence="2" key="2">
    <citation type="submission" date="2020-07" db="EMBL/GenBank/DDBJ databases">
        <authorList>
            <person name="Vera ALvarez R."/>
            <person name="Arias-Moreno D.M."/>
            <person name="Jimenez-Jacinto V."/>
            <person name="Jimenez-Bremont J.F."/>
            <person name="Swaminathan K."/>
            <person name="Moose S.P."/>
            <person name="Guerrero-Gonzalez M.L."/>
            <person name="Marino-Ramirez L."/>
            <person name="Landsman D."/>
            <person name="Rodriguez-Kessler M."/>
            <person name="Delgado-Sanchez P."/>
        </authorList>
    </citation>
    <scope>NUCLEOTIDE SEQUENCE</scope>
    <source>
        <tissue evidence="2">Cladode</tissue>
    </source>
</reference>
<evidence type="ECO:0000259" key="1">
    <source>
        <dbReference type="Pfam" id="PF00646"/>
    </source>
</evidence>
<accession>A0A7C8Z3W2</accession>
<dbReference type="EMBL" id="GISG01086145">
    <property type="protein sequence ID" value="MBA4633257.1"/>
    <property type="molecule type" value="Transcribed_RNA"/>
</dbReference>
<dbReference type="PANTHER" id="PTHR31672">
    <property type="entry name" value="BNACNNG10540D PROTEIN"/>
    <property type="match status" value="1"/>
</dbReference>
<dbReference type="InterPro" id="IPR001810">
    <property type="entry name" value="F-box_dom"/>
</dbReference>
<sequence>MAASTLPMGILVQELLPRLPVKSLLRFKCVSKFFQTLISTPEFAQRHLRHSLASDDNRLLILVRELLGVYSFHLDSPRFHSVSFFFPPEISNVFGHFFIVGFCNGLVCIGTSPSSLLIFNP</sequence>
<evidence type="ECO:0000313" key="2">
    <source>
        <dbReference type="EMBL" id="MBA4633257.1"/>
    </source>
</evidence>
<reference evidence="2" key="1">
    <citation type="journal article" date="2013" name="J. Plant Res.">
        <title>Effect of fungi and light on seed germination of three Opuntia species from semiarid lands of central Mexico.</title>
        <authorList>
            <person name="Delgado-Sanchez P."/>
            <person name="Jimenez-Bremont J.F."/>
            <person name="Guerrero-Gonzalez Mde L."/>
            <person name="Flores J."/>
        </authorList>
    </citation>
    <scope>NUCLEOTIDE SEQUENCE</scope>
    <source>
        <tissue evidence="2">Cladode</tissue>
    </source>
</reference>
<protein>
    <recommendedName>
        <fullName evidence="1">F-box domain-containing protein</fullName>
    </recommendedName>
</protein>
<feature type="domain" description="F-box" evidence="1">
    <location>
        <begin position="18"/>
        <end position="43"/>
    </location>
</feature>
<dbReference type="InterPro" id="IPR050796">
    <property type="entry name" value="SCF_F-box_component"/>
</dbReference>
<dbReference type="InterPro" id="IPR036047">
    <property type="entry name" value="F-box-like_dom_sf"/>
</dbReference>